<dbReference type="Gene3D" id="1.10.150.130">
    <property type="match status" value="1"/>
</dbReference>
<dbReference type="AlphaFoldDB" id="A0A246GB26"/>
<dbReference type="InterPro" id="IPR002104">
    <property type="entry name" value="Integrase_catalytic"/>
</dbReference>
<evidence type="ECO:0000259" key="4">
    <source>
        <dbReference type="PROSITE" id="PS51898"/>
    </source>
</evidence>
<reference evidence="5 6" key="1">
    <citation type="journal article" date="2017" name="Infect. Genet. Evol.">
        <title>Comparative genome analysis of fish pathogen Flavobacterium columnare reveals extensive sequence diversity within the species.</title>
        <authorList>
            <person name="Kayansamruaj P."/>
            <person name="Dong H.T."/>
            <person name="Hirono I."/>
            <person name="Kondo H."/>
            <person name="Senapin S."/>
            <person name="Rodkhum C."/>
        </authorList>
    </citation>
    <scope>NUCLEOTIDE SEQUENCE [LARGE SCALE GENOMIC DNA]</scope>
    <source>
        <strain evidence="5 6">1214</strain>
    </source>
</reference>
<keyword evidence="2" id="KW-0238">DNA-binding</keyword>
<dbReference type="PANTHER" id="PTHR30349:SF64">
    <property type="entry name" value="PROPHAGE INTEGRASE INTD-RELATED"/>
    <property type="match status" value="1"/>
</dbReference>
<gene>
    <name evidence="5" type="ORF">BWK62_10890</name>
</gene>
<proteinExistence type="inferred from homology"/>
<dbReference type="InterPro" id="IPR013762">
    <property type="entry name" value="Integrase-like_cat_sf"/>
</dbReference>
<dbReference type="InterPro" id="IPR035386">
    <property type="entry name" value="Arm-DNA-bind_5"/>
</dbReference>
<dbReference type="InterPro" id="IPR025269">
    <property type="entry name" value="SAM-like_dom"/>
</dbReference>
<dbReference type="Pfam" id="PF13102">
    <property type="entry name" value="Phage_int_SAM_5"/>
    <property type="match status" value="1"/>
</dbReference>
<evidence type="ECO:0000313" key="6">
    <source>
        <dbReference type="Proteomes" id="UP000198034"/>
    </source>
</evidence>
<keyword evidence="3" id="KW-0233">DNA recombination</keyword>
<dbReference type="InterPro" id="IPR050090">
    <property type="entry name" value="Tyrosine_recombinase_XerCD"/>
</dbReference>
<sequence length="414" mass="48103">MGNVIFSLKSPVDEKKENLVLLVFRYDGKKLVYSTGQKILSKHWDFENKCAEGKSKFPQSAEFNYYLKTLRNKTEEIYRNSLIESKPLSISEFKNALDISLNKVKQKETPTLLTFIDEFIKKREIAGKPNGSIQVYKKTLKHLKDYSKKYGKLNYEDIDIEFLDKFQNFLYSAPRSLSVNYSLKLIQNLKLFLNEASEYGYNINTAYKSRKFTIKKEDITHIYLTIDELEKMYNEDLSENPKLDRVRDSFIVGCFTGLRFSDFSNLQPQHFKKVGGVEVVEIVTQKTKQKVTIPIHPKVRAILNKYDGVMPRQITNQKMNEYLKDLGELLKFDEDILIVKTKGGKREETVFKKYDLISCHTARRSFATNSFKAGVPSISIMKITGHTTEKSFLQYIKISNEENAVLMAQNSFFK</sequence>
<dbReference type="GO" id="GO:0015074">
    <property type="term" value="P:DNA integration"/>
    <property type="evidence" value="ECO:0007669"/>
    <property type="project" value="InterPro"/>
</dbReference>
<dbReference type="Gene3D" id="1.10.443.10">
    <property type="entry name" value="Intergrase catalytic core"/>
    <property type="match status" value="1"/>
</dbReference>
<dbReference type="PROSITE" id="PS51898">
    <property type="entry name" value="TYR_RECOMBINASE"/>
    <property type="match status" value="1"/>
</dbReference>
<protein>
    <recommendedName>
        <fullName evidence="4">Tyr recombinase domain-containing protein</fullName>
    </recommendedName>
</protein>
<dbReference type="Pfam" id="PF17293">
    <property type="entry name" value="Arm-DNA-bind_5"/>
    <property type="match status" value="1"/>
</dbReference>
<dbReference type="GO" id="GO:0006310">
    <property type="term" value="P:DNA recombination"/>
    <property type="evidence" value="ECO:0007669"/>
    <property type="project" value="UniProtKB-KW"/>
</dbReference>
<feature type="domain" description="Tyr recombinase" evidence="4">
    <location>
        <begin position="219"/>
        <end position="408"/>
    </location>
</feature>
<organism evidence="5 6">
    <name type="scientific">Flavobacterium columnare</name>
    <dbReference type="NCBI Taxonomy" id="996"/>
    <lineage>
        <taxon>Bacteria</taxon>
        <taxon>Pseudomonadati</taxon>
        <taxon>Bacteroidota</taxon>
        <taxon>Flavobacteriia</taxon>
        <taxon>Flavobacteriales</taxon>
        <taxon>Flavobacteriaceae</taxon>
        <taxon>Flavobacterium</taxon>
    </lineage>
</organism>
<dbReference type="InterPro" id="IPR011010">
    <property type="entry name" value="DNA_brk_join_enz"/>
</dbReference>
<evidence type="ECO:0000256" key="1">
    <source>
        <dbReference type="ARBA" id="ARBA00008857"/>
    </source>
</evidence>
<dbReference type="PANTHER" id="PTHR30349">
    <property type="entry name" value="PHAGE INTEGRASE-RELATED"/>
    <property type="match status" value="1"/>
</dbReference>
<evidence type="ECO:0000256" key="2">
    <source>
        <dbReference type="ARBA" id="ARBA00023125"/>
    </source>
</evidence>
<comment type="caution">
    <text evidence="5">The sequence shown here is derived from an EMBL/GenBank/DDBJ whole genome shotgun (WGS) entry which is preliminary data.</text>
</comment>
<dbReference type="EMBL" id="MTCY01000034">
    <property type="protein sequence ID" value="OWP75857.1"/>
    <property type="molecule type" value="Genomic_DNA"/>
</dbReference>
<evidence type="ECO:0000256" key="3">
    <source>
        <dbReference type="ARBA" id="ARBA00023172"/>
    </source>
</evidence>
<dbReference type="Proteomes" id="UP000198034">
    <property type="component" value="Unassembled WGS sequence"/>
</dbReference>
<dbReference type="InterPro" id="IPR010998">
    <property type="entry name" value="Integrase_recombinase_N"/>
</dbReference>
<evidence type="ECO:0000313" key="5">
    <source>
        <dbReference type="EMBL" id="OWP75857.1"/>
    </source>
</evidence>
<dbReference type="GO" id="GO:0003677">
    <property type="term" value="F:DNA binding"/>
    <property type="evidence" value="ECO:0007669"/>
    <property type="project" value="UniProtKB-KW"/>
</dbReference>
<dbReference type="CDD" id="cd01185">
    <property type="entry name" value="INTN1_C_like"/>
    <property type="match status" value="1"/>
</dbReference>
<accession>A0A246GB26</accession>
<comment type="similarity">
    <text evidence="1">Belongs to the 'phage' integrase family.</text>
</comment>
<name>A0A246GB26_9FLAO</name>
<dbReference type="SUPFAM" id="SSF56349">
    <property type="entry name" value="DNA breaking-rejoining enzymes"/>
    <property type="match status" value="1"/>
</dbReference>